<evidence type="ECO:0000256" key="6">
    <source>
        <dbReference type="SAM" id="Phobius"/>
    </source>
</evidence>
<proteinExistence type="predicted"/>
<sequence length="473" mass="53126">MSTTRKIAHNTAIQFGGKIVSTMLGLVAIGMMTRYLGTERFGWYVTTIAFLQFLAILIDFGLIPVTAQMMGEAKIEEQKLLQNLLGYRFVTAFLFLALAPFIALFFPYPHEVKIAISFTTINMLAVAMNQIFTGYYQSKFRMYIQAIGEVIGRVVLVGGLAFIIYTDSGFMPVMIVLTGASVAYTIYMWWAATKHARPVFRFDMAIWKIITHKMWPIAISIIFNVMYLKGDIVILTLFQDQNTVALYGAAYRVIDILAQMAMMMMGLMLPLLAGAWAEKRREHMHHLYQQSFDMMMLFAVPMVVGGVMLATPLITLVAGDKFQNAGPILSVLLVSTFSLYIGAIYGHLAVALDKQKQTMWIYISNAVLTVAGYFYFIPRYGMWGAAGMTLFSETYAGIMLFLTVKHYLKLTLNVQTFGKILFSALVMAAVLYMFKNLPVLLLIPLGGTVYMLFLFGMGAISKETLTEILRIKK</sequence>
<comment type="subcellular location">
    <subcellularLocation>
        <location evidence="1">Cell membrane</location>
        <topology evidence="1">Multi-pass membrane protein</topology>
    </subcellularLocation>
</comment>
<dbReference type="EMBL" id="PFBY01000036">
    <property type="protein sequence ID" value="PIR76235.1"/>
    <property type="molecule type" value="Genomic_DNA"/>
</dbReference>
<dbReference type="InterPro" id="IPR002797">
    <property type="entry name" value="Polysacc_synth"/>
</dbReference>
<feature type="transmembrane region" description="Helical" evidence="6">
    <location>
        <begin position="12"/>
        <end position="35"/>
    </location>
</feature>
<dbReference type="PANTHER" id="PTHR30250">
    <property type="entry name" value="PST FAMILY PREDICTED COLANIC ACID TRANSPORTER"/>
    <property type="match status" value="1"/>
</dbReference>
<feature type="transmembrane region" description="Helical" evidence="6">
    <location>
        <begin position="294"/>
        <end position="316"/>
    </location>
</feature>
<feature type="transmembrane region" description="Helical" evidence="6">
    <location>
        <begin position="41"/>
        <end position="65"/>
    </location>
</feature>
<feature type="transmembrane region" description="Helical" evidence="6">
    <location>
        <begin position="143"/>
        <end position="165"/>
    </location>
</feature>
<feature type="transmembrane region" description="Helical" evidence="6">
    <location>
        <begin position="328"/>
        <end position="352"/>
    </location>
</feature>
<keyword evidence="5 6" id="KW-0472">Membrane</keyword>
<dbReference type="AlphaFoldDB" id="A0A2H0TVR8"/>
<feature type="transmembrane region" description="Helical" evidence="6">
    <location>
        <begin position="359"/>
        <end position="377"/>
    </location>
</feature>
<evidence type="ECO:0000256" key="4">
    <source>
        <dbReference type="ARBA" id="ARBA00022989"/>
    </source>
</evidence>
<evidence type="ECO:0000256" key="3">
    <source>
        <dbReference type="ARBA" id="ARBA00022692"/>
    </source>
</evidence>
<feature type="transmembrane region" description="Helical" evidence="6">
    <location>
        <begin position="214"/>
        <end position="238"/>
    </location>
</feature>
<evidence type="ECO:0000313" key="8">
    <source>
        <dbReference type="Proteomes" id="UP000231530"/>
    </source>
</evidence>
<keyword evidence="3 6" id="KW-0812">Transmembrane</keyword>
<dbReference type="Pfam" id="PF01943">
    <property type="entry name" value="Polysacc_synt"/>
    <property type="match status" value="1"/>
</dbReference>
<feature type="transmembrane region" description="Helical" evidence="6">
    <location>
        <begin position="250"/>
        <end position="273"/>
    </location>
</feature>
<feature type="transmembrane region" description="Helical" evidence="6">
    <location>
        <begin position="383"/>
        <end position="404"/>
    </location>
</feature>
<feature type="transmembrane region" description="Helical" evidence="6">
    <location>
        <begin position="85"/>
        <end position="108"/>
    </location>
</feature>
<dbReference type="CDD" id="cd13128">
    <property type="entry name" value="MATE_Wzx_like"/>
    <property type="match status" value="1"/>
</dbReference>
<dbReference type="PANTHER" id="PTHR30250:SF11">
    <property type="entry name" value="O-ANTIGEN TRANSPORTER-RELATED"/>
    <property type="match status" value="1"/>
</dbReference>
<dbReference type="Proteomes" id="UP000231530">
    <property type="component" value="Unassembled WGS sequence"/>
</dbReference>
<dbReference type="GO" id="GO:0005886">
    <property type="term" value="C:plasma membrane"/>
    <property type="evidence" value="ECO:0007669"/>
    <property type="project" value="UniProtKB-SubCell"/>
</dbReference>
<organism evidence="7 8">
    <name type="scientific">Candidatus Magasanikbacteria bacterium CG10_big_fil_rev_8_21_14_0_10_42_10</name>
    <dbReference type="NCBI Taxonomy" id="1974649"/>
    <lineage>
        <taxon>Bacteria</taxon>
        <taxon>Candidatus Magasanikiibacteriota</taxon>
    </lineage>
</organism>
<accession>A0A2H0TVR8</accession>
<gene>
    <name evidence="7" type="ORF">COU32_03115</name>
</gene>
<dbReference type="InterPro" id="IPR050833">
    <property type="entry name" value="Poly_Biosynth_Transport"/>
</dbReference>
<evidence type="ECO:0000256" key="1">
    <source>
        <dbReference type="ARBA" id="ARBA00004651"/>
    </source>
</evidence>
<feature type="transmembrane region" description="Helical" evidence="6">
    <location>
        <begin position="171"/>
        <end position="193"/>
    </location>
</feature>
<protein>
    <submittedName>
        <fullName evidence="7">Uncharacterized protein</fullName>
    </submittedName>
</protein>
<comment type="caution">
    <text evidence="7">The sequence shown here is derived from an EMBL/GenBank/DDBJ whole genome shotgun (WGS) entry which is preliminary data.</text>
</comment>
<feature type="transmembrane region" description="Helical" evidence="6">
    <location>
        <begin position="114"/>
        <end position="136"/>
    </location>
</feature>
<keyword evidence="4 6" id="KW-1133">Transmembrane helix</keyword>
<name>A0A2H0TVR8_9BACT</name>
<evidence type="ECO:0000256" key="2">
    <source>
        <dbReference type="ARBA" id="ARBA00022475"/>
    </source>
</evidence>
<reference evidence="8" key="1">
    <citation type="submission" date="2017-09" db="EMBL/GenBank/DDBJ databases">
        <title>Depth-based differentiation of microbial function through sediment-hosted aquifers and enrichment of novel symbionts in the deep terrestrial subsurface.</title>
        <authorList>
            <person name="Probst A.J."/>
            <person name="Ladd B."/>
            <person name="Jarett J.K."/>
            <person name="Geller-Mcgrath D.E."/>
            <person name="Sieber C.M.K."/>
            <person name="Emerson J.B."/>
            <person name="Anantharaman K."/>
            <person name="Thomas B.C."/>
            <person name="Malmstrom R."/>
            <person name="Stieglmeier M."/>
            <person name="Klingl A."/>
            <person name="Woyke T."/>
            <person name="Ryan C.M."/>
            <person name="Banfield J.F."/>
        </authorList>
    </citation>
    <scope>NUCLEOTIDE SEQUENCE [LARGE SCALE GENOMIC DNA]</scope>
</reference>
<evidence type="ECO:0000256" key="5">
    <source>
        <dbReference type="ARBA" id="ARBA00023136"/>
    </source>
</evidence>
<feature type="transmembrane region" description="Helical" evidence="6">
    <location>
        <begin position="416"/>
        <end position="434"/>
    </location>
</feature>
<evidence type="ECO:0000313" key="7">
    <source>
        <dbReference type="EMBL" id="PIR76235.1"/>
    </source>
</evidence>
<feature type="transmembrane region" description="Helical" evidence="6">
    <location>
        <begin position="440"/>
        <end position="460"/>
    </location>
</feature>
<keyword evidence="2" id="KW-1003">Cell membrane</keyword>